<evidence type="ECO:0000313" key="3">
    <source>
        <dbReference type="Proteomes" id="UP000265614"/>
    </source>
</evidence>
<proteinExistence type="predicted"/>
<dbReference type="PANTHER" id="PTHR35399">
    <property type="entry name" value="SLR8030 PROTEIN"/>
    <property type="match status" value="1"/>
</dbReference>
<name>A0A3A3YXM6_9ACTN</name>
<dbReference type="Proteomes" id="UP000265614">
    <property type="component" value="Unassembled WGS sequence"/>
</dbReference>
<feature type="compositionally biased region" description="Basic and acidic residues" evidence="1">
    <location>
        <begin position="533"/>
        <end position="543"/>
    </location>
</feature>
<sequence>MTETPERATRRLLPLLQAHSGRSRTTCRYRCADACFHAVPNTSGNPYFGDLVAEAVSRRGVLKAGAAALVLGTGAATAAGGRAAAAEGASGAAEGAAAATRAGGLTFSPVGVNTLDTLVVPNGYDWSVLVAWGDPVEEGAPHFDPERQSPQAQAKQFGYNCDYVTVFAFPGDPDRALLWVNHEYTNEELMFPGWEGAASATVRQIRTSMAAHGGSVVEIERVGRTGEWRRAKGRRWNRRITAMTPMAFTGPAAGSPLLRTSEDRRGLHPVGMINNCAGGHTPWETVLTGEENFNGYFTVPGLDQDGELVPDYSSFPPDLAEGYARYGVGAPTGTEFAREWARADRRFDMTQEPNEPHRFGWVVQIDPWDPTSTPRKLTALGRCKHEGATTAITRDGRVAVYMGDDERFEYTYKFISKGRFRAGGGAAARRHNMALLDEGDLYVARYDGDSPDLGDAGDLPEDGLYDGRGRWVPLVVDGESRVPGMSVDEVLVLTRTAADRVGATRMDRPEDMERNPVNGKVYVNLTNNTQRGTEGRPGPDEANPRPVNRHGHTIEITERDPGALGFRWQIFLLAGDPADPQTYFAGADKSRVSPISCPDNLTFDPAGNLWLATDGNALGANDGMFAAPVSGPDRGVLKQFLTVPVGAECCGPLITADGRTALCAVQHPGEGDGSTYASPMSTWPYGGLPRPSVVSVWRTAPGDPRIGA</sequence>
<evidence type="ECO:0000313" key="2">
    <source>
        <dbReference type="EMBL" id="RJK96429.1"/>
    </source>
</evidence>
<accession>A0A3A3YXM6</accession>
<dbReference type="EMBL" id="QZEZ01000003">
    <property type="protein sequence ID" value="RJK96429.1"/>
    <property type="molecule type" value="Genomic_DNA"/>
</dbReference>
<dbReference type="SUPFAM" id="SSF101898">
    <property type="entry name" value="NHL repeat"/>
    <property type="match status" value="1"/>
</dbReference>
<dbReference type="Pfam" id="PF05787">
    <property type="entry name" value="PhoX"/>
    <property type="match status" value="1"/>
</dbReference>
<dbReference type="RefSeq" id="WP_119950161.1">
    <property type="nucleotide sequence ID" value="NZ_QZEZ01000003.1"/>
</dbReference>
<dbReference type="AlphaFoldDB" id="A0A3A3YXM6"/>
<comment type="caution">
    <text evidence="2">The sequence shown here is derived from an EMBL/GenBank/DDBJ whole genome shotgun (WGS) entry which is preliminary data.</text>
</comment>
<protein>
    <submittedName>
        <fullName evidence="2">PhoX family phosphatase</fullName>
    </submittedName>
</protein>
<dbReference type="PANTHER" id="PTHR35399:SF2">
    <property type="entry name" value="DUF839 DOMAIN-CONTAINING PROTEIN"/>
    <property type="match status" value="1"/>
</dbReference>
<dbReference type="PROSITE" id="PS51318">
    <property type="entry name" value="TAT"/>
    <property type="match status" value="1"/>
</dbReference>
<feature type="region of interest" description="Disordered" evidence="1">
    <location>
        <begin position="527"/>
        <end position="548"/>
    </location>
</feature>
<evidence type="ECO:0000256" key="1">
    <source>
        <dbReference type="SAM" id="MobiDB-lite"/>
    </source>
</evidence>
<organism evidence="2 3">
    <name type="scientific">Vallicoccus soli</name>
    <dbReference type="NCBI Taxonomy" id="2339232"/>
    <lineage>
        <taxon>Bacteria</taxon>
        <taxon>Bacillati</taxon>
        <taxon>Actinomycetota</taxon>
        <taxon>Actinomycetes</taxon>
        <taxon>Motilibacterales</taxon>
        <taxon>Vallicoccaceae</taxon>
        <taxon>Vallicoccus</taxon>
    </lineage>
</organism>
<dbReference type="OrthoDB" id="9801383at2"/>
<keyword evidence="3" id="KW-1185">Reference proteome</keyword>
<dbReference type="InterPro" id="IPR006311">
    <property type="entry name" value="TAT_signal"/>
</dbReference>
<gene>
    <name evidence="2" type="ORF">D5H78_09395</name>
</gene>
<reference evidence="2 3" key="1">
    <citation type="submission" date="2018-09" db="EMBL/GenBank/DDBJ databases">
        <title>YIM 75000 draft genome.</title>
        <authorList>
            <person name="Tang S."/>
            <person name="Feng Y."/>
        </authorList>
    </citation>
    <scope>NUCLEOTIDE SEQUENCE [LARGE SCALE GENOMIC DNA]</scope>
    <source>
        <strain evidence="2 3">YIM 75000</strain>
    </source>
</reference>
<dbReference type="InterPro" id="IPR008557">
    <property type="entry name" value="PhoX"/>
</dbReference>